<comment type="caution">
    <text evidence="2">The sequence shown here is derived from an EMBL/GenBank/DDBJ whole genome shotgun (WGS) entry which is preliminary data.</text>
</comment>
<evidence type="ECO:0000256" key="1">
    <source>
        <dbReference type="SAM" id="MobiDB-lite"/>
    </source>
</evidence>
<name>A0AA40AT00_9PEZI</name>
<feature type="region of interest" description="Disordered" evidence="1">
    <location>
        <begin position="73"/>
        <end position="104"/>
    </location>
</feature>
<proteinExistence type="predicted"/>
<feature type="compositionally biased region" description="Basic residues" evidence="1">
    <location>
        <begin position="91"/>
        <end position="100"/>
    </location>
</feature>
<organism evidence="2 3">
    <name type="scientific">Apiosordaria backusii</name>
    <dbReference type="NCBI Taxonomy" id="314023"/>
    <lineage>
        <taxon>Eukaryota</taxon>
        <taxon>Fungi</taxon>
        <taxon>Dikarya</taxon>
        <taxon>Ascomycota</taxon>
        <taxon>Pezizomycotina</taxon>
        <taxon>Sordariomycetes</taxon>
        <taxon>Sordariomycetidae</taxon>
        <taxon>Sordariales</taxon>
        <taxon>Lasiosphaeriaceae</taxon>
        <taxon>Apiosordaria</taxon>
    </lineage>
</organism>
<gene>
    <name evidence="2" type="ORF">B0T21DRAFT_351407</name>
</gene>
<protein>
    <submittedName>
        <fullName evidence="2">Uncharacterized protein</fullName>
    </submittedName>
</protein>
<feature type="compositionally biased region" description="Polar residues" evidence="1">
    <location>
        <begin position="164"/>
        <end position="178"/>
    </location>
</feature>
<dbReference type="EMBL" id="JAUKTV010000012">
    <property type="protein sequence ID" value="KAK0721455.1"/>
    <property type="molecule type" value="Genomic_DNA"/>
</dbReference>
<accession>A0AA40AT00</accession>
<dbReference type="AlphaFoldDB" id="A0AA40AT00"/>
<feature type="compositionally biased region" description="Polar residues" evidence="1">
    <location>
        <begin position="192"/>
        <end position="203"/>
    </location>
</feature>
<evidence type="ECO:0000313" key="2">
    <source>
        <dbReference type="EMBL" id="KAK0721455.1"/>
    </source>
</evidence>
<dbReference type="Proteomes" id="UP001172159">
    <property type="component" value="Unassembled WGS sequence"/>
</dbReference>
<reference evidence="2" key="1">
    <citation type="submission" date="2023-06" db="EMBL/GenBank/DDBJ databases">
        <title>Genome-scale phylogeny and comparative genomics of the fungal order Sordariales.</title>
        <authorList>
            <consortium name="Lawrence Berkeley National Laboratory"/>
            <person name="Hensen N."/>
            <person name="Bonometti L."/>
            <person name="Westerberg I."/>
            <person name="Brannstrom I.O."/>
            <person name="Guillou S."/>
            <person name="Cros-Aarteil S."/>
            <person name="Calhoun S."/>
            <person name="Haridas S."/>
            <person name="Kuo A."/>
            <person name="Mondo S."/>
            <person name="Pangilinan J."/>
            <person name="Riley R."/>
            <person name="Labutti K."/>
            <person name="Andreopoulos B."/>
            <person name="Lipzen A."/>
            <person name="Chen C."/>
            <person name="Yanf M."/>
            <person name="Daum C."/>
            <person name="Ng V."/>
            <person name="Clum A."/>
            <person name="Steindorff A."/>
            <person name="Ohm R."/>
            <person name="Martin F."/>
            <person name="Silar P."/>
            <person name="Natvig D."/>
            <person name="Lalanne C."/>
            <person name="Gautier V."/>
            <person name="Ament-Velasquez S.L."/>
            <person name="Kruys A."/>
            <person name="Hutchinson M.I."/>
            <person name="Powell A.J."/>
            <person name="Barry K."/>
            <person name="Miller A.N."/>
            <person name="Grigoriev I.V."/>
            <person name="Debuchy R."/>
            <person name="Gladieux P."/>
            <person name="Thoren M.H."/>
            <person name="Johannesson H."/>
        </authorList>
    </citation>
    <scope>NUCLEOTIDE SEQUENCE</scope>
    <source>
        <strain evidence="2">CBS 540.89</strain>
    </source>
</reference>
<feature type="region of interest" description="Disordered" evidence="1">
    <location>
        <begin position="151"/>
        <end position="203"/>
    </location>
</feature>
<feature type="compositionally biased region" description="Polar residues" evidence="1">
    <location>
        <begin position="76"/>
        <end position="90"/>
    </location>
</feature>
<keyword evidence="3" id="KW-1185">Reference proteome</keyword>
<evidence type="ECO:0000313" key="3">
    <source>
        <dbReference type="Proteomes" id="UP001172159"/>
    </source>
</evidence>
<sequence>MPYHAYNRALLCMMRIGITKGITATGRSYRARKLGNPSEGQASAGVGVGIFISGMSDVDRLVSHGSAFVKGAHHWNNLSGSTSPSDGNGSTKKRNNRPHAWKVGPIQPDITHLFMSTRRQTCRRLSLSVNSFGITKTHPLGHMASANLTPPFVTLSHQPPPNINPQSQVSRLPSSTFPKPQISPGAKDTKNQQKSHTVSQDDR</sequence>